<dbReference type="FunFam" id="1.10.10.10:FF:000001">
    <property type="entry name" value="LysR family transcriptional regulator"/>
    <property type="match status" value="1"/>
</dbReference>
<proteinExistence type="inferred from homology"/>
<dbReference type="InterPro" id="IPR005119">
    <property type="entry name" value="LysR_subst-bd"/>
</dbReference>
<gene>
    <name evidence="6" type="ORF">E8K88_17625</name>
</gene>
<protein>
    <submittedName>
        <fullName evidence="6">LysR family transcriptional regulator</fullName>
    </submittedName>
</protein>
<feature type="domain" description="HTH lysR-type" evidence="5">
    <location>
        <begin position="1"/>
        <end position="58"/>
    </location>
</feature>
<dbReference type="RefSeq" id="WP_136407982.1">
    <property type="nucleotide sequence ID" value="NZ_SSWX01000041.1"/>
</dbReference>
<comment type="similarity">
    <text evidence="1">Belongs to the LysR transcriptional regulatory family.</text>
</comment>
<dbReference type="SUPFAM" id="SSF46785">
    <property type="entry name" value="Winged helix' DNA-binding domain"/>
    <property type="match status" value="1"/>
</dbReference>
<keyword evidence="4" id="KW-0804">Transcription</keyword>
<dbReference type="GO" id="GO:0032993">
    <property type="term" value="C:protein-DNA complex"/>
    <property type="evidence" value="ECO:0007669"/>
    <property type="project" value="TreeGrafter"/>
</dbReference>
<dbReference type="PANTHER" id="PTHR30346:SF0">
    <property type="entry name" value="HCA OPERON TRANSCRIPTIONAL ACTIVATOR HCAR"/>
    <property type="match status" value="1"/>
</dbReference>
<dbReference type="GO" id="GO:0003677">
    <property type="term" value="F:DNA binding"/>
    <property type="evidence" value="ECO:0007669"/>
    <property type="project" value="UniProtKB-KW"/>
</dbReference>
<evidence type="ECO:0000313" key="7">
    <source>
        <dbReference type="Proteomes" id="UP000306236"/>
    </source>
</evidence>
<dbReference type="GO" id="GO:0003700">
    <property type="term" value="F:DNA-binding transcription factor activity"/>
    <property type="evidence" value="ECO:0007669"/>
    <property type="project" value="InterPro"/>
</dbReference>
<evidence type="ECO:0000256" key="2">
    <source>
        <dbReference type="ARBA" id="ARBA00023015"/>
    </source>
</evidence>
<keyword evidence="7" id="KW-1185">Reference proteome</keyword>
<evidence type="ECO:0000313" key="6">
    <source>
        <dbReference type="EMBL" id="THJ30666.1"/>
    </source>
</evidence>
<dbReference type="AlphaFoldDB" id="A0A4S5BMD0"/>
<dbReference type="Proteomes" id="UP000306236">
    <property type="component" value="Unassembled WGS sequence"/>
</dbReference>
<name>A0A4S5BMD0_9BURK</name>
<dbReference type="SUPFAM" id="SSF53850">
    <property type="entry name" value="Periplasmic binding protein-like II"/>
    <property type="match status" value="1"/>
</dbReference>
<dbReference type="PROSITE" id="PS50931">
    <property type="entry name" value="HTH_LYSR"/>
    <property type="match status" value="1"/>
</dbReference>
<dbReference type="Gene3D" id="3.40.190.10">
    <property type="entry name" value="Periplasmic binding protein-like II"/>
    <property type="match status" value="2"/>
</dbReference>
<dbReference type="PANTHER" id="PTHR30346">
    <property type="entry name" value="TRANSCRIPTIONAL DUAL REGULATOR HCAR-RELATED"/>
    <property type="match status" value="1"/>
</dbReference>
<evidence type="ECO:0000256" key="4">
    <source>
        <dbReference type="ARBA" id="ARBA00023163"/>
    </source>
</evidence>
<dbReference type="InterPro" id="IPR000847">
    <property type="entry name" value="LysR_HTH_N"/>
</dbReference>
<organism evidence="6 7">
    <name type="scientific">Lampropedia aestuarii</name>
    <dbReference type="NCBI Taxonomy" id="2562762"/>
    <lineage>
        <taxon>Bacteria</taxon>
        <taxon>Pseudomonadati</taxon>
        <taxon>Pseudomonadota</taxon>
        <taxon>Betaproteobacteria</taxon>
        <taxon>Burkholderiales</taxon>
        <taxon>Comamonadaceae</taxon>
        <taxon>Lampropedia</taxon>
    </lineage>
</organism>
<comment type="caution">
    <text evidence="6">The sequence shown here is derived from an EMBL/GenBank/DDBJ whole genome shotgun (WGS) entry which is preliminary data.</text>
</comment>
<dbReference type="OrthoDB" id="5292387at2"/>
<dbReference type="InterPro" id="IPR036390">
    <property type="entry name" value="WH_DNA-bd_sf"/>
</dbReference>
<dbReference type="PRINTS" id="PR00039">
    <property type="entry name" value="HTHLYSR"/>
</dbReference>
<evidence type="ECO:0000259" key="5">
    <source>
        <dbReference type="PROSITE" id="PS50931"/>
    </source>
</evidence>
<dbReference type="EMBL" id="SSWX01000041">
    <property type="protein sequence ID" value="THJ30666.1"/>
    <property type="molecule type" value="Genomic_DNA"/>
</dbReference>
<dbReference type="Gene3D" id="1.10.10.10">
    <property type="entry name" value="Winged helix-like DNA-binding domain superfamily/Winged helix DNA-binding domain"/>
    <property type="match status" value="1"/>
</dbReference>
<accession>A0A4S5BMD0</accession>
<dbReference type="InterPro" id="IPR036388">
    <property type="entry name" value="WH-like_DNA-bd_sf"/>
</dbReference>
<dbReference type="Pfam" id="PF03466">
    <property type="entry name" value="LysR_substrate"/>
    <property type="match status" value="1"/>
</dbReference>
<reference evidence="6 7" key="1">
    <citation type="submission" date="2019-04" db="EMBL/GenBank/DDBJ databases">
        <title>Lampropedia sp YIM MLB12 draf genome.</title>
        <authorList>
            <person name="Wang Y.-X."/>
        </authorList>
    </citation>
    <scope>NUCLEOTIDE SEQUENCE [LARGE SCALE GENOMIC DNA]</scope>
    <source>
        <strain evidence="6 7">YIM MLB12</strain>
    </source>
</reference>
<dbReference type="Pfam" id="PF00126">
    <property type="entry name" value="HTH_1"/>
    <property type="match status" value="1"/>
</dbReference>
<keyword evidence="3" id="KW-0238">DNA-binding</keyword>
<keyword evidence="2" id="KW-0805">Transcription regulation</keyword>
<evidence type="ECO:0000256" key="3">
    <source>
        <dbReference type="ARBA" id="ARBA00023125"/>
    </source>
</evidence>
<evidence type="ECO:0000256" key="1">
    <source>
        <dbReference type="ARBA" id="ARBA00009437"/>
    </source>
</evidence>
<sequence length="292" mass="33025">MNIRSLEVFIALSEELHFRRAAERLGMSQSLVSDHLRKLEADLGCTLLDRNSRRVALTENGEEFRRKIQIPLAQIKKSIIEMRFSAKKESIRLGFMGGGFYGLHQLFVNKFNEKYPGVSLEFVELHYDNQFTSILSGAVDVSLCRLPIGMPGLQAGQVLMRDSRVICLNANHPLADRELIDFEELAGETMLQAPVGVSGKEWVDFHFPLLTPSGQQLFPGRTIKTVREGLSAVASDFGIFFMTKRASDYYSNPNIKYVDINLPLVGSALVWAENNYNERIEKINNIVSEFFD</sequence>